<sequence>MLTQSRTYRWARVSHTSRNLQLDIGLYFLGHLAFLKWVIAPVKGSPLFNTFQAPFGAMKTKGAKL</sequence>
<reference evidence="2" key="1">
    <citation type="submission" date="2015-01" db="EMBL/GenBank/DDBJ databases">
        <authorList>
            <person name="Paterson Steve"/>
        </authorList>
    </citation>
    <scope>NUCLEOTIDE SEQUENCE [LARGE SCALE GENOMIC DNA]</scope>
    <source>
        <strain evidence="2">OBR1</strain>
    </source>
</reference>
<dbReference type="AlphaFoldDB" id="A0A0G4JSC4"/>
<name>A0A0G4JSC4_9GAMM</name>
<evidence type="ECO:0000313" key="2">
    <source>
        <dbReference type="Proteomes" id="UP000044377"/>
    </source>
</evidence>
<dbReference type="EMBL" id="CGIG01000001">
    <property type="protein sequence ID" value="CPR15011.1"/>
    <property type="molecule type" value="Genomic_DNA"/>
</dbReference>
<keyword evidence="2" id="KW-1185">Reference proteome</keyword>
<evidence type="ECO:0000313" key="1">
    <source>
        <dbReference type="EMBL" id="CPR15011.1"/>
    </source>
</evidence>
<gene>
    <name evidence="1" type="ORF">BN1221_01264</name>
</gene>
<proteinExistence type="predicted"/>
<organism evidence="1 2">
    <name type="scientific">Brenneria goodwinii</name>
    <dbReference type="NCBI Taxonomy" id="1109412"/>
    <lineage>
        <taxon>Bacteria</taxon>
        <taxon>Pseudomonadati</taxon>
        <taxon>Pseudomonadota</taxon>
        <taxon>Gammaproteobacteria</taxon>
        <taxon>Enterobacterales</taxon>
        <taxon>Pectobacteriaceae</taxon>
        <taxon>Brenneria</taxon>
    </lineage>
</organism>
<accession>A0A0G4JSC4</accession>
<dbReference type="Proteomes" id="UP000044377">
    <property type="component" value="Unassembled WGS sequence"/>
</dbReference>
<dbReference type="STRING" id="1109412.BN1221_01264"/>
<protein>
    <submittedName>
        <fullName evidence="1">Uncharacterized protein</fullName>
    </submittedName>
</protein>